<organism evidence="2 3">
    <name type="scientific">Corynebacterium urogenitale</name>
    <dbReference type="NCBI Taxonomy" id="2487892"/>
    <lineage>
        <taxon>Bacteria</taxon>
        <taxon>Bacillati</taxon>
        <taxon>Actinomycetota</taxon>
        <taxon>Actinomycetes</taxon>
        <taxon>Mycobacteriales</taxon>
        <taxon>Corynebacteriaceae</taxon>
        <taxon>Corynebacterium</taxon>
    </lineage>
</organism>
<dbReference type="SUPFAM" id="SSF55486">
    <property type="entry name" value="Metalloproteases ('zincins'), catalytic domain"/>
    <property type="match status" value="1"/>
</dbReference>
<dbReference type="NCBIfam" id="TIGR03624">
    <property type="entry name" value="putative hydrolase"/>
    <property type="match status" value="1"/>
</dbReference>
<evidence type="ECO:0000313" key="2">
    <source>
        <dbReference type="EMBL" id="QFQ02926.1"/>
    </source>
</evidence>
<feature type="region of interest" description="Disordered" evidence="1">
    <location>
        <begin position="1"/>
        <end position="26"/>
    </location>
</feature>
<dbReference type="Proteomes" id="UP000326711">
    <property type="component" value="Chromosome"/>
</dbReference>
<evidence type="ECO:0000256" key="1">
    <source>
        <dbReference type="SAM" id="MobiDB-lite"/>
    </source>
</evidence>
<dbReference type="RefSeq" id="WP_151903231.1">
    <property type="nucleotide sequence ID" value="NZ_CP045032.1"/>
</dbReference>
<reference evidence="3" key="1">
    <citation type="submission" date="2019-10" db="EMBL/GenBank/DDBJ databases">
        <title>Complete genome sequence of Corynebacterium urogenitalis DSM 108747, isolated from the genital tract of a cow.</title>
        <authorList>
            <person name="Ruckert C."/>
            <person name="Ballas P."/>
            <person name="Wagener K."/>
            <person name="Drillich M."/>
            <person name="Kaempfer P."/>
            <person name="Busse H.-J."/>
            <person name="Ehling-Schulz M."/>
        </authorList>
    </citation>
    <scope>NUCLEOTIDE SEQUENCE [LARGE SCALE GENOMIC DNA]</scope>
    <source>
        <strain evidence="3">LMM 1652</strain>
    </source>
</reference>
<sequence length="473" mass="51443">MSNFGFGFHNSDDDSDDDRRRHNNDPFGFFFGGPMNGGQSMGGGNLGEILNQFGAMISGFGSDLNSSSGEPVNYSMAERIARQTIGTDNRPKDSQAVAEAVRLAELWLDEATVLPAGATGSVAFGPTQWLEETLPTWKRIVTPLADKIGEASLGAVPEEMRGQLGPMQGIMKQVNSMNFGMQLGRTLGELAKGVVVSTQWGMPLADNRVAAIATGHLEEIAKQLGADKRETLIYLAAREAAHHRLFQHIPWLAERLILDVEEFAAGLSLDYSKIEEATRDFNPEMMNDPAQMQEMMGRLQGEDLTPQVVSANAHARERLETSLSLVEGWVDYVVGSALGSRMPEAAMVGAAWHSFRENGSPAMAGLTQALGISLAAPKAAEAADLWRRLEEAVGTERRDAIWDHPDFLPVAEDLDNPAAFIGHVTFDADEMKDFNPISEIEKLERELNEKQDEGDAGKDSGDESGEGHESDDK</sequence>
<evidence type="ECO:0000313" key="3">
    <source>
        <dbReference type="Proteomes" id="UP000326711"/>
    </source>
</evidence>
<dbReference type="InterPro" id="IPR018766">
    <property type="entry name" value="Zinicin_2"/>
</dbReference>
<name>A0A5J6Z7M0_9CORY</name>
<dbReference type="AlphaFoldDB" id="A0A5J6Z7M0"/>
<dbReference type="Gene3D" id="1.20.150.30">
    <property type="entry name" value="Zincin-like metallopeptidase, N-terminal domain"/>
    <property type="match status" value="1"/>
</dbReference>
<proteinExistence type="predicted"/>
<dbReference type="PANTHER" id="PTHR39420:SF2">
    <property type="entry name" value="HYDROLASE"/>
    <property type="match status" value="1"/>
</dbReference>
<dbReference type="KEGG" id="cuo:CUROG_07890"/>
<dbReference type="Pfam" id="PF10103">
    <property type="entry name" value="Zincin_2"/>
    <property type="match status" value="1"/>
</dbReference>
<dbReference type="PANTHER" id="PTHR39420">
    <property type="match status" value="1"/>
</dbReference>
<dbReference type="EMBL" id="CP045032">
    <property type="protein sequence ID" value="QFQ02926.1"/>
    <property type="molecule type" value="Genomic_DNA"/>
</dbReference>
<protein>
    <recommendedName>
        <fullName evidence="4">Hydrolase</fullName>
    </recommendedName>
</protein>
<accession>A0A5J6Z7M0</accession>
<gene>
    <name evidence="2" type="ORF">CUROG_07890</name>
</gene>
<evidence type="ECO:0008006" key="4">
    <source>
        <dbReference type="Google" id="ProtNLM"/>
    </source>
</evidence>
<keyword evidence="3" id="KW-1185">Reference proteome</keyword>
<dbReference type="OrthoDB" id="8478472at2"/>
<dbReference type="InterPro" id="IPR042271">
    <property type="entry name" value="Zinicin_2_N"/>
</dbReference>
<feature type="region of interest" description="Disordered" evidence="1">
    <location>
        <begin position="444"/>
        <end position="473"/>
    </location>
</feature>